<reference evidence="2" key="1">
    <citation type="submission" date="2016-10" db="EMBL/GenBank/DDBJ databases">
        <authorList>
            <person name="Varghese N."/>
            <person name="Submissions S."/>
        </authorList>
    </citation>
    <scope>NUCLEOTIDE SEQUENCE [LARGE SCALE GENOMIC DNA]</scope>
    <source>
        <strain evidence="2">Nm44</strain>
    </source>
</reference>
<protein>
    <submittedName>
        <fullName evidence="1">Uncharacterized protein</fullName>
    </submittedName>
</protein>
<organism evidence="1 2">
    <name type="scientific">Nitrosomonas communis</name>
    <dbReference type="NCBI Taxonomy" id="44574"/>
    <lineage>
        <taxon>Bacteria</taxon>
        <taxon>Pseudomonadati</taxon>
        <taxon>Pseudomonadota</taxon>
        <taxon>Betaproteobacteria</taxon>
        <taxon>Nitrosomonadales</taxon>
        <taxon>Nitrosomonadaceae</taxon>
        <taxon>Nitrosomonas</taxon>
    </lineage>
</organism>
<name>A0A1I4VX92_9PROT</name>
<dbReference type="Proteomes" id="UP000183287">
    <property type="component" value="Unassembled WGS sequence"/>
</dbReference>
<dbReference type="EMBL" id="FOUB01000092">
    <property type="protein sequence ID" value="SFN05579.1"/>
    <property type="molecule type" value="Genomic_DNA"/>
</dbReference>
<accession>A0A1I4VX92</accession>
<dbReference type="AlphaFoldDB" id="A0A1I4VX92"/>
<sequence length="55" mass="6469">MDILLLIFCAIDDFCKEFEPRWEQRLSGSSLKRRRRRGALCLRNCLETPVLCQAP</sequence>
<keyword evidence="2" id="KW-1185">Reference proteome</keyword>
<proteinExistence type="predicted"/>
<evidence type="ECO:0000313" key="1">
    <source>
        <dbReference type="EMBL" id="SFN05579.1"/>
    </source>
</evidence>
<gene>
    <name evidence="1" type="ORF">SAMN05421863_10927</name>
</gene>
<evidence type="ECO:0000313" key="2">
    <source>
        <dbReference type="Proteomes" id="UP000183287"/>
    </source>
</evidence>